<gene>
    <name evidence="2" type="ordered locus">Ctu_14520</name>
</gene>
<name>C9Y005_CROTZ</name>
<reference evidence="3" key="2">
    <citation type="journal article" date="2011" name="J. Bacteriol.">
        <title>Complete genome sequence of Cronobacter turicensis LMG 23827, a food-borne pathogen causing deaths in neonates.</title>
        <authorList>
            <person name="Stephan R."/>
            <person name="Lehner A."/>
            <person name="Tischler P."/>
            <person name="Rattei T."/>
        </authorList>
    </citation>
    <scope>NUCLEOTIDE SEQUENCE [LARGE SCALE GENOMIC DNA]</scope>
    <source>
        <strain evidence="3">DSM 18703 / CCUG 55852 / LMG 23827 / z3032</strain>
    </source>
</reference>
<evidence type="ECO:0000313" key="3">
    <source>
        <dbReference type="Proteomes" id="UP000002069"/>
    </source>
</evidence>
<keyword evidence="1" id="KW-1133">Transmembrane helix</keyword>
<dbReference type="KEGG" id="ctu:CTU_14520"/>
<proteinExistence type="predicted"/>
<dbReference type="AlphaFoldDB" id="C9Y005"/>
<evidence type="ECO:0000313" key="2">
    <source>
        <dbReference type="EMBL" id="CBA29513.1"/>
    </source>
</evidence>
<dbReference type="HOGENOM" id="CLU_2095219_0_0_6"/>
<feature type="transmembrane region" description="Helical" evidence="1">
    <location>
        <begin position="60"/>
        <end position="78"/>
    </location>
</feature>
<organism evidence="2 3">
    <name type="scientific">Cronobacter turicensis (strain DSM 18703 / CCUG 55852 / LMG 23827 / z3032)</name>
    <dbReference type="NCBI Taxonomy" id="693216"/>
    <lineage>
        <taxon>Bacteria</taxon>
        <taxon>Pseudomonadati</taxon>
        <taxon>Pseudomonadota</taxon>
        <taxon>Gammaproteobacteria</taxon>
        <taxon>Enterobacterales</taxon>
        <taxon>Enterobacteriaceae</taxon>
        <taxon>Cronobacter</taxon>
    </lineage>
</organism>
<sequence length="116" mass="13505">MCIKSIEVRIDSHNLKMIVAGLNHPNWRLFRLVMQLRENNYSKLAGVAVIRARVNSQDTIHMFIFIVFEVMIYTGFSLNGMEICLMQSIFKKLRSMQNRLMKQSLPSIIFLAITLN</sequence>
<dbReference type="Proteomes" id="UP000002069">
    <property type="component" value="Chromosome"/>
</dbReference>
<dbReference type="EMBL" id="FN543093">
    <property type="protein sequence ID" value="CBA29513.1"/>
    <property type="molecule type" value="Genomic_DNA"/>
</dbReference>
<accession>C9Y005</accession>
<keyword evidence="1" id="KW-0812">Transmembrane</keyword>
<evidence type="ECO:0000256" key="1">
    <source>
        <dbReference type="SAM" id="Phobius"/>
    </source>
</evidence>
<protein>
    <submittedName>
        <fullName evidence="2">Uncharacterized protein</fullName>
    </submittedName>
</protein>
<reference evidence="2 3" key="1">
    <citation type="journal article" date="2010" name="J. Bacteriol.">
        <title>Complete Genome Sequence of Cronobacter turicensis LMG 23827, a foodborne pathogen causing deaths in neonates.</title>
        <authorList>
            <person name="Stephan R."/>
            <person name="Lehner A."/>
            <person name="Tischler P."/>
            <person name="Rattei T."/>
        </authorList>
    </citation>
    <scope>NUCLEOTIDE SEQUENCE [LARGE SCALE GENOMIC DNA]</scope>
    <source>
        <strain evidence="3">DSM 18703 / CCUG 55852 / LMG 23827 / z3032</strain>
    </source>
</reference>
<keyword evidence="3" id="KW-1185">Reference proteome</keyword>
<keyword evidence="1" id="KW-0472">Membrane</keyword>